<dbReference type="AlphaFoldDB" id="A5C7D0"/>
<reference evidence="1" key="1">
    <citation type="journal article" date="2007" name="PLoS ONE">
        <title>The first genome sequence of an elite grapevine cultivar (Pinot noir Vitis vinifera L.): coping with a highly heterozygous genome.</title>
        <authorList>
            <person name="Velasco R."/>
            <person name="Zharkikh A."/>
            <person name="Troggio M."/>
            <person name="Cartwright D.A."/>
            <person name="Cestaro A."/>
            <person name="Pruss D."/>
            <person name="Pindo M."/>
            <person name="FitzGerald L.M."/>
            <person name="Vezzulli S."/>
            <person name="Reid J."/>
            <person name="Malacarne G."/>
            <person name="Iliev D."/>
            <person name="Coppola G."/>
            <person name="Wardell B."/>
            <person name="Micheletti D."/>
            <person name="Macalma T."/>
            <person name="Facci M."/>
            <person name="Mitchell J.T."/>
            <person name="Perazzolli M."/>
            <person name="Eldredge G."/>
            <person name="Gatto P."/>
            <person name="Oyzerski R."/>
            <person name="Moretto M."/>
            <person name="Gutin N."/>
            <person name="Stefanini M."/>
            <person name="Chen Y."/>
            <person name="Segala C."/>
            <person name="Davenport C."/>
            <person name="Dematte L."/>
            <person name="Mraz A."/>
            <person name="Battilana J."/>
            <person name="Stormo K."/>
            <person name="Costa F."/>
            <person name="Tao Q."/>
            <person name="Si-Ammour A."/>
            <person name="Harkins T."/>
            <person name="Lackey A."/>
            <person name="Perbost C."/>
            <person name="Taillon B."/>
            <person name="Stella A."/>
            <person name="Solovyev V."/>
            <person name="Fawcett J.A."/>
            <person name="Sterck L."/>
            <person name="Vandepoele K."/>
            <person name="Grando S.M."/>
            <person name="Toppo S."/>
            <person name="Moser C."/>
            <person name="Lanchbury J."/>
            <person name="Bogden R."/>
            <person name="Skolnick M."/>
            <person name="Sgaramella V."/>
            <person name="Bhatnagar S.K."/>
            <person name="Fontana P."/>
            <person name="Gutin A."/>
            <person name="Van de Peer Y."/>
            <person name="Salamini F."/>
            <person name="Viola R."/>
        </authorList>
    </citation>
    <scope>NUCLEOTIDE SEQUENCE</scope>
</reference>
<evidence type="ECO:0000313" key="1">
    <source>
        <dbReference type="EMBL" id="CAN81914.1"/>
    </source>
</evidence>
<evidence type="ECO:0008006" key="2">
    <source>
        <dbReference type="Google" id="ProtNLM"/>
    </source>
</evidence>
<organism evidence="1">
    <name type="scientific">Vitis vinifera</name>
    <name type="common">Grape</name>
    <dbReference type="NCBI Taxonomy" id="29760"/>
    <lineage>
        <taxon>Eukaryota</taxon>
        <taxon>Viridiplantae</taxon>
        <taxon>Streptophyta</taxon>
        <taxon>Embryophyta</taxon>
        <taxon>Tracheophyta</taxon>
        <taxon>Spermatophyta</taxon>
        <taxon>Magnoliopsida</taxon>
        <taxon>eudicotyledons</taxon>
        <taxon>Gunneridae</taxon>
        <taxon>Pentapetalae</taxon>
        <taxon>rosids</taxon>
        <taxon>Vitales</taxon>
        <taxon>Vitaceae</taxon>
        <taxon>Viteae</taxon>
        <taxon>Vitis</taxon>
    </lineage>
</organism>
<proteinExistence type="predicted"/>
<sequence>MGHGATYPLPTLARGRSTLCMEVSQWAMGAMSWHAIVTKEGLDTTWCYCNNMDVLERCSFMSEITRITTSNAYYNDNQIEGLSKALKGRETLPTMMSDEEKYELMEKAYSVILLCLGNKVLCEDVEEGTTTKLWLKLESVYMTNSLTNRLYLKKQLYTL</sequence>
<dbReference type="EMBL" id="AM484887">
    <property type="protein sequence ID" value="CAN81914.1"/>
    <property type="molecule type" value="Genomic_DNA"/>
</dbReference>
<name>A5C7D0_VITVI</name>
<accession>A5C7D0</accession>
<gene>
    <name evidence="1" type="ORF">VITISV_044310</name>
</gene>
<protein>
    <recommendedName>
        <fullName evidence="2">Retrovirus-related Pol polyprotein from transposon TNT 1-94</fullName>
    </recommendedName>
</protein>